<dbReference type="GeneID" id="27345131"/>
<keyword evidence="3" id="KW-1185">Reference proteome</keyword>
<dbReference type="AlphaFoldDB" id="A0A0D2CJ91"/>
<dbReference type="RefSeq" id="XP_016250391.1">
    <property type="nucleotide sequence ID" value="XM_016392872.1"/>
</dbReference>
<dbReference type="EMBL" id="KN847042">
    <property type="protein sequence ID" value="KIW30175.1"/>
    <property type="molecule type" value="Genomic_DNA"/>
</dbReference>
<dbReference type="SUPFAM" id="SSF69118">
    <property type="entry name" value="AhpD-like"/>
    <property type="match status" value="1"/>
</dbReference>
<dbReference type="InterPro" id="IPR052512">
    <property type="entry name" value="4CMD/NDH-1_regulator"/>
</dbReference>
<dbReference type="Gene3D" id="1.20.1290.10">
    <property type="entry name" value="AhpD-like"/>
    <property type="match status" value="1"/>
</dbReference>
<evidence type="ECO:0000259" key="1">
    <source>
        <dbReference type="Pfam" id="PF02627"/>
    </source>
</evidence>
<dbReference type="GO" id="GO:0051920">
    <property type="term" value="F:peroxiredoxin activity"/>
    <property type="evidence" value="ECO:0007669"/>
    <property type="project" value="InterPro"/>
</dbReference>
<reference evidence="2 3" key="1">
    <citation type="submission" date="2015-01" db="EMBL/GenBank/DDBJ databases">
        <title>The Genome Sequence of Cladophialophora immunda CBS83496.</title>
        <authorList>
            <consortium name="The Broad Institute Genomics Platform"/>
            <person name="Cuomo C."/>
            <person name="de Hoog S."/>
            <person name="Gorbushina A."/>
            <person name="Stielow B."/>
            <person name="Teixiera M."/>
            <person name="Abouelleil A."/>
            <person name="Chapman S.B."/>
            <person name="Priest M."/>
            <person name="Young S.K."/>
            <person name="Wortman J."/>
            <person name="Nusbaum C."/>
            <person name="Birren B."/>
        </authorList>
    </citation>
    <scope>NUCLEOTIDE SEQUENCE [LARGE SCALE GENOMIC DNA]</scope>
    <source>
        <strain evidence="2 3">CBS 83496</strain>
    </source>
</reference>
<dbReference type="OrthoDB" id="104509at2759"/>
<dbReference type="InterPro" id="IPR029032">
    <property type="entry name" value="AhpD-like"/>
</dbReference>
<dbReference type="VEuPathDB" id="FungiDB:PV07_05937"/>
<feature type="domain" description="Carboxymuconolactone decarboxylase-like" evidence="1">
    <location>
        <begin position="42"/>
        <end position="123"/>
    </location>
</feature>
<dbReference type="PANTHER" id="PTHR33570:SF2">
    <property type="entry name" value="CARBOXYMUCONOLACTONE DECARBOXYLASE-LIKE DOMAIN-CONTAINING PROTEIN"/>
    <property type="match status" value="1"/>
</dbReference>
<dbReference type="Proteomes" id="UP000054466">
    <property type="component" value="Unassembled WGS sequence"/>
</dbReference>
<dbReference type="HOGENOM" id="CLU_070025_3_1_1"/>
<dbReference type="Pfam" id="PF02627">
    <property type="entry name" value="CMD"/>
    <property type="match status" value="1"/>
</dbReference>
<dbReference type="PANTHER" id="PTHR33570">
    <property type="entry name" value="4-CARBOXYMUCONOLACTONE DECARBOXYLASE FAMILY PROTEIN"/>
    <property type="match status" value="1"/>
</dbReference>
<accession>A0A0D2CJ91</accession>
<proteinExistence type="predicted"/>
<gene>
    <name evidence="2" type="ORF">PV07_05937</name>
</gene>
<evidence type="ECO:0000313" key="3">
    <source>
        <dbReference type="Proteomes" id="UP000054466"/>
    </source>
</evidence>
<name>A0A0D2CJ91_9EURO</name>
<sequence length="139" mass="15629">MADTGADSRAFQDGEKVRRAVLGDGYVDKALQKGQSEYTRPLQKFITEYAWGTVWTRPELERKQRSIINLAFLIALKSWPELRLHTKGAIRNGLSIVEIREVVLQSMVYCGVPAGVEAMKQTEAAINEMIAEGECRPME</sequence>
<evidence type="ECO:0000313" key="2">
    <source>
        <dbReference type="EMBL" id="KIW30175.1"/>
    </source>
</evidence>
<protein>
    <recommendedName>
        <fullName evidence="1">Carboxymuconolactone decarboxylase-like domain-containing protein</fullName>
    </recommendedName>
</protein>
<organism evidence="2 3">
    <name type="scientific">Cladophialophora immunda</name>
    <dbReference type="NCBI Taxonomy" id="569365"/>
    <lineage>
        <taxon>Eukaryota</taxon>
        <taxon>Fungi</taxon>
        <taxon>Dikarya</taxon>
        <taxon>Ascomycota</taxon>
        <taxon>Pezizomycotina</taxon>
        <taxon>Eurotiomycetes</taxon>
        <taxon>Chaetothyriomycetidae</taxon>
        <taxon>Chaetothyriales</taxon>
        <taxon>Herpotrichiellaceae</taxon>
        <taxon>Cladophialophora</taxon>
    </lineage>
</organism>
<dbReference type="InterPro" id="IPR003779">
    <property type="entry name" value="CMD-like"/>
</dbReference>